<dbReference type="OrthoDB" id="436359at2759"/>
<dbReference type="CDD" id="cd18791">
    <property type="entry name" value="SF2_C_RHA"/>
    <property type="match status" value="1"/>
</dbReference>
<evidence type="ECO:0000256" key="1">
    <source>
        <dbReference type="ARBA" id="ARBA00012552"/>
    </source>
</evidence>
<accession>C5KSX9</accession>
<evidence type="ECO:0000313" key="9">
    <source>
        <dbReference type="Proteomes" id="UP000007800"/>
    </source>
</evidence>
<dbReference type="SUPFAM" id="SSF52540">
    <property type="entry name" value="P-loop containing nucleoside triphosphate hydrolases"/>
    <property type="match status" value="1"/>
</dbReference>
<name>C5KSX9_PERM5</name>
<dbReference type="SUPFAM" id="SSF54768">
    <property type="entry name" value="dsRNA-binding domain-like"/>
    <property type="match status" value="2"/>
</dbReference>
<evidence type="ECO:0000256" key="4">
    <source>
        <dbReference type="ARBA" id="ARBA00022806"/>
    </source>
</evidence>
<keyword evidence="2" id="KW-0547">Nucleotide-binding</keyword>
<dbReference type="Gene3D" id="3.30.160.20">
    <property type="match status" value="2"/>
</dbReference>
<keyword evidence="4 8" id="KW-0347">Helicase</keyword>
<evidence type="ECO:0000256" key="2">
    <source>
        <dbReference type="ARBA" id="ARBA00022741"/>
    </source>
</evidence>
<dbReference type="Proteomes" id="UP000007800">
    <property type="component" value="Unassembled WGS sequence"/>
</dbReference>
<keyword evidence="9" id="KW-1185">Reference proteome</keyword>
<dbReference type="InterPro" id="IPR007502">
    <property type="entry name" value="Helicase-assoc_dom"/>
</dbReference>
<dbReference type="PANTHER" id="PTHR18934:SF119">
    <property type="entry name" value="ATP-DEPENDENT RNA HELICASE A"/>
    <property type="match status" value="1"/>
</dbReference>
<keyword evidence="3" id="KW-0378">Hydrolase</keyword>
<evidence type="ECO:0000313" key="8">
    <source>
        <dbReference type="EMBL" id="EER12329.1"/>
    </source>
</evidence>
<dbReference type="SMART" id="SM00358">
    <property type="entry name" value="DSRM"/>
    <property type="match status" value="1"/>
</dbReference>
<dbReference type="InterPro" id="IPR027417">
    <property type="entry name" value="P-loop_NTPase"/>
</dbReference>
<sequence length="1019" mass="113714">MSSVATSPPKVAVEHYVQGRPRKELYEYCQKKGFKLDLHCDRRAPTAPWICIASIGAIGKTAEGTGANKAKAADEACLKVLRLLGDSQLLEVASGSKRKGKKSEGVDTAAMEWYECSDQSTPPTTSSPGGTVGSGIGVVFRDGPAGYNSDNAKAAVFEWLKRRKMPTGFTYRPVNPKQPSTAGWTAQYNQTVPGEELRLQFSETASNKKTASQYLALDICSFLYEKGLISANTGKSVTMSNGVTNQMQRTSANAMPKPADLPKPIVDDILTSLGKWNIELPSPPPPTERYVQLLPCLRVEPSPITSGPDIESIQWQEPNGTYDPWKQVDIIPTESEATVSSRAREERAERQRYLVSHPFREELPVDQFRDKLLSMIDQEQVVLVSGATGSGKTTQVPQFILDHYIMNDRATSCNVVVTQPRRIAAISVAARVAAERGEVVGANTVGYSVRFDTKNPQRPYGSIQYCTTGTLLRRLRRGLKGISHIVVDEIHERDLQTDFLLAILKSHVIGRTGIRIVLMSATADVEHFVWYYGLSEGRQTLHVRRQQHQVTTYYLEDICQLIDYDPHFRRSQANSSSIGDSMFRVNCNMNSRQVLGRGYSPRVIEGVESIDERELPTHLIVSILQWTAHTHGVEGGAVVVFLPGWPSIQGLLWVLRQEPEITAIFDLLPLHSQIPPEDQQKVFQKPPPGRRKCILSTNIAETSLTIEDAVYIIDTCKCKLKYFHSERQMSSLDVSWAGKSNCKQRRGRCGRVRDGFCFRLITKARYEHLQEHIMPEMMRCEMMEPILAILRLRLGDPRYVLHNCIDPPPPQAVEDALKKLMTMRAVEGNTGKLSDIGVFLADLPADPPVGLSLIYSLILGVFDKAVTIAAMLCQGDPSALSVQDKDTPPNAQLEPENMMFGYAVSDISDHAHLVEVFEQWDRLYSNYGHQRASDFAWRSGYNNRSLVAVRNTRRQLLDFVYQKGPALIATKTEAPAVKQWQLLTACLAAALSPKFALHDTGKQAWVQYTERAKIDRASR</sequence>
<gene>
    <name evidence="8" type="ORF">Pmar_PMAR001127</name>
</gene>
<evidence type="ECO:0000256" key="3">
    <source>
        <dbReference type="ARBA" id="ARBA00022801"/>
    </source>
</evidence>
<feature type="domain" description="Helicase C-terminal" evidence="7">
    <location>
        <begin position="622"/>
        <end position="793"/>
    </location>
</feature>
<dbReference type="InterPro" id="IPR002464">
    <property type="entry name" value="DNA/RNA_helicase_DEAH_CS"/>
</dbReference>
<dbReference type="InterPro" id="IPR044446">
    <property type="entry name" value="DHX9_DSRM_2"/>
</dbReference>
<dbReference type="AlphaFoldDB" id="C5KSX9"/>
<dbReference type="InterPro" id="IPR014720">
    <property type="entry name" value="dsRBD_dom"/>
</dbReference>
<dbReference type="EMBL" id="GG676168">
    <property type="protein sequence ID" value="EER12329.1"/>
    <property type="molecule type" value="Genomic_DNA"/>
</dbReference>
<dbReference type="InterPro" id="IPR011545">
    <property type="entry name" value="DEAD/DEAH_box_helicase_dom"/>
</dbReference>
<dbReference type="InterPro" id="IPR014001">
    <property type="entry name" value="Helicase_ATP-bd"/>
</dbReference>
<dbReference type="GO" id="GO:0016787">
    <property type="term" value="F:hydrolase activity"/>
    <property type="evidence" value="ECO:0007669"/>
    <property type="project" value="UniProtKB-KW"/>
</dbReference>
<evidence type="ECO:0000259" key="7">
    <source>
        <dbReference type="PROSITE" id="PS51194"/>
    </source>
</evidence>
<reference evidence="8 9" key="1">
    <citation type="submission" date="2008-07" db="EMBL/GenBank/DDBJ databases">
        <authorList>
            <person name="El-Sayed N."/>
            <person name="Caler E."/>
            <person name="Inman J."/>
            <person name="Amedeo P."/>
            <person name="Hass B."/>
            <person name="Wortman J."/>
        </authorList>
    </citation>
    <scope>NUCLEOTIDE SEQUENCE [LARGE SCALE GENOMIC DNA]</scope>
    <source>
        <strain evidence="9">ATCC 50983 / TXsc</strain>
    </source>
</reference>
<proteinExistence type="predicted"/>
<dbReference type="SMART" id="SM00490">
    <property type="entry name" value="HELICc"/>
    <property type="match status" value="1"/>
</dbReference>
<organism evidence="9">
    <name type="scientific">Perkinsus marinus (strain ATCC 50983 / TXsc)</name>
    <dbReference type="NCBI Taxonomy" id="423536"/>
    <lineage>
        <taxon>Eukaryota</taxon>
        <taxon>Sar</taxon>
        <taxon>Alveolata</taxon>
        <taxon>Perkinsozoa</taxon>
        <taxon>Perkinsea</taxon>
        <taxon>Perkinsida</taxon>
        <taxon>Perkinsidae</taxon>
        <taxon>Perkinsus</taxon>
    </lineage>
</organism>
<feature type="domain" description="Helicase ATP-binding" evidence="6">
    <location>
        <begin position="373"/>
        <end position="541"/>
    </location>
</feature>
<dbReference type="SMART" id="SM00847">
    <property type="entry name" value="HA2"/>
    <property type="match status" value="1"/>
</dbReference>
<dbReference type="PROSITE" id="PS00690">
    <property type="entry name" value="DEAH_ATP_HELICASE"/>
    <property type="match status" value="1"/>
</dbReference>
<dbReference type="GeneID" id="9057376"/>
<dbReference type="InterPro" id="IPR001650">
    <property type="entry name" value="Helicase_C-like"/>
</dbReference>
<dbReference type="PROSITE" id="PS51192">
    <property type="entry name" value="HELICASE_ATP_BIND_1"/>
    <property type="match status" value="1"/>
</dbReference>
<evidence type="ECO:0000259" key="6">
    <source>
        <dbReference type="PROSITE" id="PS51192"/>
    </source>
</evidence>
<dbReference type="CDD" id="cd19855">
    <property type="entry name" value="DSRM_DHX9_rpt2"/>
    <property type="match status" value="1"/>
</dbReference>
<dbReference type="GO" id="GO:0003725">
    <property type="term" value="F:double-stranded RNA binding"/>
    <property type="evidence" value="ECO:0007669"/>
    <property type="project" value="InterPro"/>
</dbReference>
<dbReference type="Gene3D" id="3.40.50.300">
    <property type="entry name" value="P-loop containing nucleotide triphosphate hydrolases"/>
    <property type="match status" value="2"/>
</dbReference>
<dbReference type="RefSeq" id="XP_002780534.1">
    <property type="nucleotide sequence ID" value="XM_002780488.1"/>
</dbReference>
<evidence type="ECO:0000256" key="5">
    <source>
        <dbReference type="ARBA" id="ARBA00022840"/>
    </source>
</evidence>
<dbReference type="Gene3D" id="1.20.120.1080">
    <property type="match status" value="1"/>
</dbReference>
<dbReference type="PANTHER" id="PTHR18934">
    <property type="entry name" value="ATP-DEPENDENT RNA HELICASE"/>
    <property type="match status" value="1"/>
</dbReference>
<dbReference type="PROSITE" id="PS51194">
    <property type="entry name" value="HELICASE_CTER"/>
    <property type="match status" value="1"/>
</dbReference>
<dbReference type="GO" id="GO:0005524">
    <property type="term" value="F:ATP binding"/>
    <property type="evidence" value="ECO:0007669"/>
    <property type="project" value="UniProtKB-KW"/>
</dbReference>
<dbReference type="GO" id="GO:0003724">
    <property type="term" value="F:RNA helicase activity"/>
    <property type="evidence" value="ECO:0007669"/>
    <property type="project" value="UniProtKB-EC"/>
</dbReference>
<dbReference type="EC" id="3.6.4.13" evidence="1"/>
<dbReference type="SMART" id="SM00487">
    <property type="entry name" value="DEXDc"/>
    <property type="match status" value="1"/>
</dbReference>
<keyword evidence="5" id="KW-0067">ATP-binding</keyword>
<protein>
    <recommendedName>
        <fullName evidence="1">RNA helicase</fullName>
        <ecNumber evidence="1">3.6.4.13</ecNumber>
    </recommendedName>
</protein>
<dbReference type="Pfam" id="PF00270">
    <property type="entry name" value="DEAD"/>
    <property type="match status" value="1"/>
</dbReference>
<dbReference type="InParanoid" id="C5KSX9"/>
<dbReference type="Pfam" id="PF00271">
    <property type="entry name" value="Helicase_C"/>
    <property type="match status" value="1"/>
</dbReference>